<evidence type="ECO:0008006" key="3">
    <source>
        <dbReference type="Google" id="ProtNLM"/>
    </source>
</evidence>
<reference evidence="1" key="1">
    <citation type="journal article" date="2019" name="bioRxiv">
        <title>The Genome of the Zebra Mussel, Dreissena polymorpha: A Resource for Invasive Species Research.</title>
        <authorList>
            <person name="McCartney M.A."/>
            <person name="Auch B."/>
            <person name="Kono T."/>
            <person name="Mallez S."/>
            <person name="Zhang Y."/>
            <person name="Obille A."/>
            <person name="Becker A."/>
            <person name="Abrahante J.E."/>
            <person name="Garbe J."/>
            <person name="Badalamenti J.P."/>
            <person name="Herman A."/>
            <person name="Mangelson H."/>
            <person name="Liachko I."/>
            <person name="Sullivan S."/>
            <person name="Sone E.D."/>
            <person name="Koren S."/>
            <person name="Silverstein K.A.T."/>
            <person name="Beckman K.B."/>
            <person name="Gohl D.M."/>
        </authorList>
    </citation>
    <scope>NUCLEOTIDE SEQUENCE</scope>
    <source>
        <strain evidence="1">Duluth1</strain>
        <tissue evidence="1">Whole animal</tissue>
    </source>
</reference>
<gene>
    <name evidence="1" type="ORF">DPMN_141463</name>
</gene>
<evidence type="ECO:0000313" key="2">
    <source>
        <dbReference type="Proteomes" id="UP000828390"/>
    </source>
</evidence>
<organism evidence="1 2">
    <name type="scientific">Dreissena polymorpha</name>
    <name type="common">Zebra mussel</name>
    <name type="synonym">Mytilus polymorpha</name>
    <dbReference type="NCBI Taxonomy" id="45954"/>
    <lineage>
        <taxon>Eukaryota</taxon>
        <taxon>Metazoa</taxon>
        <taxon>Spiralia</taxon>
        <taxon>Lophotrochozoa</taxon>
        <taxon>Mollusca</taxon>
        <taxon>Bivalvia</taxon>
        <taxon>Autobranchia</taxon>
        <taxon>Heteroconchia</taxon>
        <taxon>Euheterodonta</taxon>
        <taxon>Imparidentia</taxon>
        <taxon>Neoheterodontei</taxon>
        <taxon>Myida</taxon>
        <taxon>Dreissenoidea</taxon>
        <taxon>Dreissenidae</taxon>
        <taxon>Dreissena</taxon>
    </lineage>
</organism>
<dbReference type="Pfam" id="PF23106">
    <property type="entry name" value="EGF_Teneurin"/>
    <property type="match status" value="1"/>
</dbReference>
<evidence type="ECO:0000313" key="1">
    <source>
        <dbReference type="EMBL" id="KAH3813015.1"/>
    </source>
</evidence>
<keyword evidence="2" id="KW-1185">Reference proteome</keyword>
<proteinExistence type="predicted"/>
<accession>A0A9D4GDI0</accession>
<sequence length="196" mass="22059">MSCVDDCNHNGDCVYGTCKCRTGYLGEDCAIHENDAPNIIGIPDNGLCDLSERPCEQTAVVGKHFVDGNLQCRLVPFKVFSDNSIVKATAISARARDLTRFSKCFAPCQELNGIVYTRGIVIIKAPRSVVTDASTGNIRLDTRRLHDLDWLRFIKTLEHWCCSRIVGYMCPNLKQETKSSRRRYAGFHSRPNRRSN</sequence>
<dbReference type="EMBL" id="JAIWYP010000006">
    <property type="protein sequence ID" value="KAH3813015.1"/>
    <property type="molecule type" value="Genomic_DNA"/>
</dbReference>
<dbReference type="AlphaFoldDB" id="A0A9D4GDI0"/>
<dbReference type="Gene3D" id="2.10.25.10">
    <property type="entry name" value="Laminin"/>
    <property type="match status" value="1"/>
</dbReference>
<name>A0A9D4GDI0_DREPO</name>
<protein>
    <recommendedName>
        <fullName evidence="3">EGF-like domain-containing protein</fullName>
    </recommendedName>
</protein>
<comment type="caution">
    <text evidence="1">The sequence shown here is derived from an EMBL/GenBank/DDBJ whole genome shotgun (WGS) entry which is preliminary data.</text>
</comment>
<reference evidence="1" key="2">
    <citation type="submission" date="2020-11" db="EMBL/GenBank/DDBJ databases">
        <authorList>
            <person name="McCartney M.A."/>
            <person name="Auch B."/>
            <person name="Kono T."/>
            <person name="Mallez S."/>
            <person name="Becker A."/>
            <person name="Gohl D.M."/>
            <person name="Silverstein K.A.T."/>
            <person name="Koren S."/>
            <person name="Bechman K.B."/>
            <person name="Herman A."/>
            <person name="Abrahante J.E."/>
            <person name="Garbe J."/>
        </authorList>
    </citation>
    <scope>NUCLEOTIDE SEQUENCE</scope>
    <source>
        <strain evidence="1">Duluth1</strain>
        <tissue evidence="1">Whole animal</tissue>
    </source>
</reference>
<dbReference type="Proteomes" id="UP000828390">
    <property type="component" value="Unassembled WGS sequence"/>
</dbReference>